<evidence type="ECO:0000313" key="3">
    <source>
        <dbReference type="EMBL" id="KZT43510.1"/>
    </source>
</evidence>
<accession>A0A166I8M4</accession>
<gene>
    <name evidence="3" type="ORF">SISSUDRAFT_1029690</name>
</gene>
<feature type="compositionally biased region" description="Basic and acidic residues" evidence="1">
    <location>
        <begin position="224"/>
        <end position="233"/>
    </location>
</feature>
<protein>
    <recommendedName>
        <fullName evidence="2">PWWP domain-containing protein</fullName>
    </recommendedName>
</protein>
<feature type="domain" description="PWWP" evidence="2">
    <location>
        <begin position="19"/>
        <end position="83"/>
    </location>
</feature>
<dbReference type="PANTHER" id="PTHR12550">
    <property type="entry name" value="HEPATOMA-DERIVED GROWTH FACTOR-RELATED"/>
    <property type="match status" value="1"/>
</dbReference>
<dbReference type="EMBL" id="KV428007">
    <property type="protein sequence ID" value="KZT43510.1"/>
    <property type="molecule type" value="Genomic_DNA"/>
</dbReference>
<dbReference type="Proteomes" id="UP000076798">
    <property type="component" value="Unassembled WGS sequence"/>
</dbReference>
<dbReference type="SUPFAM" id="SSF63748">
    <property type="entry name" value="Tudor/PWWP/MBT"/>
    <property type="match status" value="1"/>
</dbReference>
<dbReference type="InterPro" id="IPR000313">
    <property type="entry name" value="PWWP_dom"/>
</dbReference>
<sequence>MSKKAPKEKTSEPIHNYKVKDVVLAKIRGYPPWPAQIVDPTDTPKQVAKERPNNKKNTFYCVRFFPAGDYSWAIAKDLSLLQKHEIEAYISEPHKKSGDLLKGYQIALNPEAWEAEREAQRVDDEEAEADAEIDELEGEQDGEADEDGEKKPKAKKKREPEAKSKPKKKKDANENADKKKKESNKRKKGGDNVESEDGGDDDASKNPSAKRQKRDKDDDDKGEDSEMLKDPEALKVKDWRHKLQRSFLGKVVARPEDMPQFDQLFTTVENYENLSVKYLQFSKIGKVMRHIAALDASKVPRDDEFKIRSRAQQLVEKWHKMVDPSKAPGSLEASGVNGASAGDLTMEVEEKPTSVANGAAPSEGQEKQDVDMSHE</sequence>
<name>A0A166I8M4_9AGAM</name>
<dbReference type="InterPro" id="IPR035441">
    <property type="entry name" value="TFIIS/LEDGF_dom_sf"/>
</dbReference>
<reference evidence="3 4" key="1">
    <citation type="journal article" date="2016" name="Mol. Biol. Evol.">
        <title>Comparative Genomics of Early-Diverging Mushroom-Forming Fungi Provides Insights into the Origins of Lignocellulose Decay Capabilities.</title>
        <authorList>
            <person name="Nagy L.G."/>
            <person name="Riley R."/>
            <person name="Tritt A."/>
            <person name="Adam C."/>
            <person name="Daum C."/>
            <person name="Floudas D."/>
            <person name="Sun H."/>
            <person name="Yadav J.S."/>
            <person name="Pangilinan J."/>
            <person name="Larsson K.H."/>
            <person name="Matsuura K."/>
            <person name="Barry K."/>
            <person name="Labutti K."/>
            <person name="Kuo R."/>
            <person name="Ohm R.A."/>
            <person name="Bhattacharya S.S."/>
            <person name="Shirouzu T."/>
            <person name="Yoshinaga Y."/>
            <person name="Martin F.M."/>
            <person name="Grigoriev I.V."/>
            <person name="Hibbett D.S."/>
        </authorList>
    </citation>
    <scope>NUCLEOTIDE SEQUENCE [LARGE SCALE GENOMIC DNA]</scope>
    <source>
        <strain evidence="3 4">HHB10207 ss-3</strain>
    </source>
</reference>
<dbReference type="Pfam" id="PF08711">
    <property type="entry name" value="Med26"/>
    <property type="match status" value="1"/>
</dbReference>
<dbReference type="Gene3D" id="1.20.930.10">
    <property type="entry name" value="Conserved domain common to transcription factors TFIIS, elongin A, CRSP70"/>
    <property type="match status" value="1"/>
</dbReference>
<feature type="region of interest" description="Disordered" evidence="1">
    <location>
        <begin position="115"/>
        <end position="233"/>
    </location>
</feature>
<dbReference type="Gene3D" id="2.30.30.140">
    <property type="match status" value="1"/>
</dbReference>
<organism evidence="3 4">
    <name type="scientific">Sistotremastrum suecicum HHB10207 ss-3</name>
    <dbReference type="NCBI Taxonomy" id="1314776"/>
    <lineage>
        <taxon>Eukaryota</taxon>
        <taxon>Fungi</taxon>
        <taxon>Dikarya</taxon>
        <taxon>Basidiomycota</taxon>
        <taxon>Agaricomycotina</taxon>
        <taxon>Agaricomycetes</taxon>
        <taxon>Sistotremastrales</taxon>
        <taxon>Sistotremastraceae</taxon>
        <taxon>Sistotremastrum</taxon>
    </lineage>
</organism>
<feature type="region of interest" description="Disordered" evidence="1">
    <location>
        <begin position="322"/>
        <end position="375"/>
    </location>
</feature>
<proteinExistence type="predicted"/>
<dbReference type="AlphaFoldDB" id="A0A166I8M4"/>
<dbReference type="Pfam" id="PF00855">
    <property type="entry name" value="PWWP"/>
    <property type="match status" value="1"/>
</dbReference>
<feature type="compositionally biased region" description="Acidic residues" evidence="1">
    <location>
        <begin position="123"/>
        <end position="147"/>
    </location>
</feature>
<dbReference type="SMART" id="SM00293">
    <property type="entry name" value="PWWP"/>
    <property type="match status" value="1"/>
</dbReference>
<evidence type="ECO:0000256" key="1">
    <source>
        <dbReference type="SAM" id="MobiDB-lite"/>
    </source>
</evidence>
<feature type="compositionally biased region" description="Basic and acidic residues" evidence="1">
    <location>
        <begin position="364"/>
        <end position="375"/>
    </location>
</feature>
<dbReference type="InterPro" id="IPR017923">
    <property type="entry name" value="TFIIS_N"/>
</dbReference>
<dbReference type="STRING" id="1314776.A0A166I8M4"/>
<feature type="compositionally biased region" description="Basic and acidic residues" evidence="1">
    <location>
        <begin position="171"/>
        <end position="180"/>
    </location>
</feature>
<evidence type="ECO:0000259" key="2">
    <source>
        <dbReference type="PROSITE" id="PS50812"/>
    </source>
</evidence>
<dbReference type="PROSITE" id="PS50812">
    <property type="entry name" value="PWWP"/>
    <property type="match status" value="1"/>
</dbReference>
<dbReference type="PANTHER" id="PTHR12550:SF70">
    <property type="entry name" value="JIL-1 ANCHORING AND STABILIZING PROTEIN, ISOFORM A"/>
    <property type="match status" value="1"/>
</dbReference>
<dbReference type="InterPro" id="IPR035503">
    <property type="entry name" value="IOC4-like_PWWP"/>
</dbReference>
<evidence type="ECO:0000313" key="4">
    <source>
        <dbReference type="Proteomes" id="UP000076798"/>
    </source>
</evidence>
<dbReference type="CDD" id="cd05840">
    <property type="entry name" value="PWWP_ScIOC4-like"/>
    <property type="match status" value="1"/>
</dbReference>
<dbReference type="SUPFAM" id="SSF47676">
    <property type="entry name" value="Conserved domain common to transcription factors TFIIS, elongin A, CRSP70"/>
    <property type="match status" value="1"/>
</dbReference>
<dbReference type="OrthoDB" id="62853at2759"/>
<keyword evidence="4" id="KW-1185">Reference proteome</keyword>